<feature type="transmembrane region" description="Helical" evidence="1">
    <location>
        <begin position="162"/>
        <end position="182"/>
    </location>
</feature>
<protein>
    <submittedName>
        <fullName evidence="2">DUF2157 domain-containing protein</fullName>
    </submittedName>
</protein>
<feature type="transmembrane region" description="Helical" evidence="1">
    <location>
        <begin position="654"/>
        <end position="671"/>
    </location>
</feature>
<feature type="transmembrane region" description="Helical" evidence="1">
    <location>
        <begin position="926"/>
        <end position="945"/>
    </location>
</feature>
<feature type="transmembrane region" description="Helical" evidence="1">
    <location>
        <begin position="278"/>
        <end position="299"/>
    </location>
</feature>
<organism evidence="2 3">
    <name type="scientific">Amazonocrinis nigriterrae CENA67</name>
    <dbReference type="NCBI Taxonomy" id="2794033"/>
    <lineage>
        <taxon>Bacteria</taxon>
        <taxon>Bacillati</taxon>
        <taxon>Cyanobacteriota</taxon>
        <taxon>Cyanophyceae</taxon>
        <taxon>Nostocales</taxon>
        <taxon>Nostocaceae</taxon>
        <taxon>Amazonocrinis</taxon>
        <taxon>Amazonocrinis nigriterrae</taxon>
    </lineage>
</organism>
<feature type="transmembrane region" description="Helical" evidence="1">
    <location>
        <begin position="990"/>
        <end position="1007"/>
    </location>
</feature>
<feature type="transmembrane region" description="Helical" evidence="1">
    <location>
        <begin position="345"/>
        <end position="363"/>
    </location>
</feature>
<evidence type="ECO:0000313" key="3">
    <source>
        <dbReference type="Proteomes" id="UP000632766"/>
    </source>
</evidence>
<proteinExistence type="predicted"/>
<feature type="transmembrane region" description="Helical" evidence="1">
    <location>
        <begin position="572"/>
        <end position="594"/>
    </location>
</feature>
<feature type="transmembrane region" description="Helical" evidence="1">
    <location>
        <begin position="874"/>
        <end position="890"/>
    </location>
</feature>
<keyword evidence="1" id="KW-0472">Membrane</keyword>
<dbReference type="Proteomes" id="UP000632766">
    <property type="component" value="Unassembled WGS sequence"/>
</dbReference>
<feature type="transmembrane region" description="Helical" evidence="1">
    <location>
        <begin position="1229"/>
        <end position="1248"/>
    </location>
</feature>
<feature type="transmembrane region" description="Helical" evidence="1">
    <location>
        <begin position="543"/>
        <end position="560"/>
    </location>
</feature>
<reference evidence="2 3" key="1">
    <citation type="journal article" date="2021" name="Int. J. Syst. Evol. Microbiol.">
        <title>Amazonocrinis nigriterrae gen. nov., sp. nov., Atlanticothrix silvestris gen. nov., sp. nov. and Dendronalium phyllosphericum gen. nov., sp. nov., nostocacean cyanobacteria from Brazilian environments.</title>
        <authorList>
            <person name="Alvarenga D.O."/>
            <person name="Andreote A.P.D."/>
            <person name="Branco L.H.Z."/>
            <person name="Delbaje E."/>
            <person name="Cruz R.B."/>
            <person name="Varani A.M."/>
            <person name="Fiore M.F."/>
        </authorList>
    </citation>
    <scope>NUCLEOTIDE SEQUENCE [LARGE SCALE GENOMIC DNA]</scope>
    <source>
        <strain evidence="2 3">CENA67</strain>
    </source>
</reference>
<keyword evidence="1" id="KW-1133">Transmembrane helix</keyword>
<feature type="transmembrane region" description="Helical" evidence="1">
    <location>
        <begin position="107"/>
        <end position="128"/>
    </location>
</feature>
<feature type="transmembrane region" description="Helical" evidence="1">
    <location>
        <begin position="678"/>
        <end position="695"/>
    </location>
</feature>
<evidence type="ECO:0000313" key="2">
    <source>
        <dbReference type="EMBL" id="MBH8563148.1"/>
    </source>
</evidence>
<dbReference type="RefSeq" id="WP_198125038.1">
    <property type="nucleotide sequence ID" value="NZ_JAECZC010000020.1"/>
</dbReference>
<feature type="transmembrane region" description="Helical" evidence="1">
    <location>
        <begin position="235"/>
        <end position="258"/>
    </location>
</feature>
<feature type="transmembrane region" description="Helical" evidence="1">
    <location>
        <begin position="391"/>
        <end position="408"/>
    </location>
</feature>
<feature type="transmembrane region" description="Helical" evidence="1">
    <location>
        <begin position="1154"/>
        <end position="1171"/>
    </location>
</feature>
<dbReference type="EMBL" id="JAECZC010000020">
    <property type="protein sequence ID" value="MBH8563148.1"/>
    <property type="molecule type" value="Genomic_DNA"/>
</dbReference>
<feature type="transmembrane region" description="Helical" evidence="1">
    <location>
        <begin position="463"/>
        <end position="482"/>
    </location>
</feature>
<feature type="transmembrane region" description="Helical" evidence="1">
    <location>
        <begin position="794"/>
        <end position="813"/>
    </location>
</feature>
<feature type="transmembrane region" description="Helical" evidence="1">
    <location>
        <begin position="134"/>
        <end position="155"/>
    </location>
</feature>
<feature type="transmembrane region" description="Helical" evidence="1">
    <location>
        <begin position="516"/>
        <end position="537"/>
    </location>
</feature>
<gene>
    <name evidence="2" type="ORF">I8748_13300</name>
</gene>
<feature type="transmembrane region" description="Helical" evidence="1">
    <location>
        <begin position="606"/>
        <end position="624"/>
    </location>
</feature>
<name>A0A8J7HSV1_9NOST</name>
<keyword evidence="3" id="KW-1185">Reference proteome</keyword>
<sequence>MSSPLDRLLKIELRLPSSHPQLLEGLDIWLRLGLISDAQVRQLCQEYLVCAVRLEPQMKPVTSDLIMPLPVAALEGDSRRQPAPKPAKPNFIASMLQSLGAELSVRWLLFLGVFLVVLSSGVLAASQWEKFPASLQYGVLFAYTLSFWGLSFWAGKQNNLRLTAKTLLIVALLLVPVNFWAMDSFQLWHNPLDWLTVAIAFPTLTFITVSSKFISGKLPLINILGLSYLHWGWKLPAIPLIAVYVAMIGTTIITVYQHRYHQRGVANNELNSERRTGISMNFYASVIIYALIVLLARAIFVAQVDVTQLGLAIGICGWLVTWLAQQRAGEQTSNSFPPSPSSPQLWQLLGAILLFLGWLVAVVKHPEQAIAVSGLSLWFVGKRLQRYNLQIDLAAVFAIGLQTVWLGWRLVPAGVQTSAIAIATQLTDAENQPWALLGVALFPYLIFMVAFTDNLYRRRQRDLGNFGDMLSMMFASFLTTIALLNPTLRSLNLLLSTITLAVITKRRTPSPSSPPLLLVYLTHVMGVLTFCSTVNWLLPTLALQVWASILLALMVAEWIFSLGNGIWQSSAWYIGIALAIASYVVLCLNVELLWFGISETPIDWRVIWLITPITLTGLVSRISAQRRNTSTFLSIIAVAMAQLLTLPLPGSRLIGLAIAVAVMFANTHYLRNKTNAEITVGYSLGLIAALLWTGSPSLPRLSLAGWFVVGAIAIFSLWLGRTALQRRGNELALMYATAFDQWAIALCSIELLGMTLHSSFLYQGVVAPGLFYLIATGITLAGIAYRSWLEPTDWAFYGIGWCLELLIAEGLGFGERSTVRIAIANIALGLITQLVGEWWRRRFQLQRLPSSFHVLPLAYGVFSVLLRLNTFTEWTGLASLGVALIIIGVGRRSEAFKPLLYLGIIGVSISAYELLFYQMFQVTGGALGDGLIAMSALGTSIMLVYDRLAFWLSQYLRLSRWELKNITHLHWAWSSFLLMAAIPLPIQSNRLVGLGTGGLLIMYAIFQGRHAPVATSTRIFGRITIAEMWVYLGLLEVAGMRIYWRETAVGKLITGSLVPWNGAIACVVAYFLYILPWENWGWSKRPWQIASYIIPLIILWETRLQVYPITLLLVAAFYIFLAKVGENIRFSYISVALVDWALCRWLIDSRLTDPLWYVTIIGLSLLYIAQVDPQLKLPEYKAARHSLRMLGSGVICGWPILFHQDAPLISGFFSLMAIFAGLALRIRAFLYIGTATFFITSIYQLVVFSLRYPFLKWVVGLLVGILLISVAANFETRRTQLNSLLRNTSDEFQGWE</sequence>
<feature type="transmembrane region" description="Helical" evidence="1">
    <location>
        <begin position="1019"/>
        <end position="1044"/>
    </location>
</feature>
<feature type="transmembrane region" description="Helical" evidence="1">
    <location>
        <begin position="760"/>
        <end position="782"/>
    </location>
</feature>
<feature type="transmembrane region" description="Helical" evidence="1">
    <location>
        <begin position="899"/>
        <end position="920"/>
    </location>
</feature>
<feature type="transmembrane region" description="Helical" evidence="1">
    <location>
        <begin position="851"/>
        <end position="868"/>
    </location>
</feature>
<accession>A0A8J7HSV1</accession>
<feature type="transmembrane region" description="Helical" evidence="1">
    <location>
        <begin position="306"/>
        <end position="325"/>
    </location>
</feature>
<feature type="transmembrane region" description="Helical" evidence="1">
    <location>
        <begin position="732"/>
        <end position="754"/>
    </location>
</feature>
<comment type="caution">
    <text evidence="2">The sequence shown here is derived from an EMBL/GenBank/DDBJ whole genome shotgun (WGS) entry which is preliminary data.</text>
</comment>
<feature type="transmembrane region" description="Helical" evidence="1">
    <location>
        <begin position="1206"/>
        <end position="1224"/>
    </location>
</feature>
<feature type="transmembrane region" description="Helical" evidence="1">
    <location>
        <begin position="434"/>
        <end position="451"/>
    </location>
</feature>
<feature type="transmembrane region" description="Helical" evidence="1">
    <location>
        <begin position="1106"/>
        <end position="1124"/>
    </location>
</feature>
<keyword evidence="1" id="KW-0812">Transmembrane</keyword>
<feature type="transmembrane region" description="Helical" evidence="1">
    <location>
        <begin position="1254"/>
        <end position="1274"/>
    </location>
</feature>
<feature type="transmembrane region" description="Helical" evidence="1">
    <location>
        <begin position="701"/>
        <end position="720"/>
    </location>
</feature>
<feature type="transmembrane region" description="Helical" evidence="1">
    <location>
        <begin position="1056"/>
        <end position="1075"/>
    </location>
</feature>
<feature type="transmembrane region" description="Helical" evidence="1">
    <location>
        <begin position="194"/>
        <end position="214"/>
    </location>
</feature>
<feature type="transmembrane region" description="Helical" evidence="1">
    <location>
        <begin position="819"/>
        <end position="839"/>
    </location>
</feature>
<evidence type="ECO:0000256" key="1">
    <source>
        <dbReference type="SAM" id="Phobius"/>
    </source>
</evidence>